<dbReference type="InterPro" id="IPR049517">
    <property type="entry name" value="ACX-like_C"/>
</dbReference>
<dbReference type="Proteomes" id="UP000005808">
    <property type="component" value="Unassembled WGS sequence"/>
</dbReference>
<evidence type="ECO:0000259" key="1">
    <source>
        <dbReference type="Pfam" id="PF19278"/>
    </source>
</evidence>
<name>H1SJ52_9BURK</name>
<evidence type="ECO:0000313" key="3">
    <source>
        <dbReference type="Proteomes" id="UP000005808"/>
    </source>
</evidence>
<proteinExistence type="predicted"/>
<protein>
    <submittedName>
        <fullName evidence="2">ATP-hydrolysing 5-oxoprolinase</fullName>
    </submittedName>
</protein>
<dbReference type="Pfam" id="PF19278">
    <property type="entry name" value="Hydant_A_C"/>
    <property type="match status" value="1"/>
</dbReference>
<dbReference type="GO" id="GO:0017168">
    <property type="term" value="F:5-oxoprolinase (ATP-hydrolyzing) activity"/>
    <property type="evidence" value="ECO:0007669"/>
    <property type="project" value="TreeGrafter"/>
</dbReference>
<dbReference type="GO" id="GO:0006749">
    <property type="term" value="P:glutathione metabolic process"/>
    <property type="evidence" value="ECO:0007669"/>
    <property type="project" value="TreeGrafter"/>
</dbReference>
<dbReference type="InterPro" id="IPR045079">
    <property type="entry name" value="Oxoprolinase-like"/>
</dbReference>
<dbReference type="GO" id="GO:0005829">
    <property type="term" value="C:cytosol"/>
    <property type="evidence" value="ECO:0007669"/>
    <property type="project" value="TreeGrafter"/>
</dbReference>
<feature type="non-terminal residue" evidence="2">
    <location>
        <position position="1"/>
    </location>
</feature>
<reference evidence="2 3" key="1">
    <citation type="journal article" date="2012" name="J. Bacteriol.">
        <title>De Novo Genome Project of Cupriavidus basilensis OR16.</title>
        <authorList>
            <person name="Cserhati M."/>
            <person name="Kriszt B."/>
            <person name="Szoboszlay S."/>
            <person name="Toth A."/>
            <person name="Szabo I."/>
            <person name="Tancsics A."/>
            <person name="Nagy I."/>
            <person name="Horvath B."/>
            <person name="Nagy I."/>
            <person name="Kukolya J."/>
        </authorList>
    </citation>
    <scope>NUCLEOTIDE SEQUENCE [LARGE SCALE GENOMIC DNA]</scope>
    <source>
        <strain evidence="2 3">OR16</strain>
    </source>
</reference>
<accession>H1SJ52</accession>
<organism evidence="2 3">
    <name type="scientific">Cupriavidus basilensis OR16</name>
    <dbReference type="NCBI Taxonomy" id="1127483"/>
    <lineage>
        <taxon>Bacteria</taxon>
        <taxon>Pseudomonadati</taxon>
        <taxon>Pseudomonadota</taxon>
        <taxon>Betaproteobacteria</taxon>
        <taxon>Burkholderiales</taxon>
        <taxon>Burkholderiaceae</taxon>
        <taxon>Cupriavidus</taxon>
    </lineage>
</organism>
<dbReference type="AlphaFoldDB" id="H1SJ52"/>
<sequence length="150" mass="16195">SALVVPFGTLPAMQAAFDAAYRQRYAFLMQGKPLIVEALSVEAIGSSEPPEEKLPEPLPRAGGPVPAEQVRMFSGGTWHDTGLFPRDTLRPGDVLPGPAIIAERNATTVVEPGWQAELTGRDHLVLTRAVPRPLRRAMGTDADPVMLEVF</sequence>
<gene>
    <name evidence="2" type="ORF">OR16_42739</name>
</gene>
<dbReference type="EMBL" id="AHJE01000373">
    <property type="protein sequence ID" value="EHP37451.1"/>
    <property type="molecule type" value="Genomic_DNA"/>
</dbReference>
<comment type="caution">
    <text evidence="2">The sequence shown here is derived from an EMBL/GenBank/DDBJ whole genome shotgun (WGS) entry which is preliminary data.</text>
</comment>
<dbReference type="PANTHER" id="PTHR11365:SF23">
    <property type="entry name" value="HYPOTHETICAL 5-OXOPROLINASE (EUROFUNG)-RELATED"/>
    <property type="match status" value="1"/>
</dbReference>
<feature type="non-terminal residue" evidence="2">
    <location>
        <position position="150"/>
    </location>
</feature>
<evidence type="ECO:0000313" key="2">
    <source>
        <dbReference type="EMBL" id="EHP37451.1"/>
    </source>
</evidence>
<dbReference type="PANTHER" id="PTHR11365">
    <property type="entry name" value="5-OXOPROLINASE RELATED"/>
    <property type="match status" value="1"/>
</dbReference>
<feature type="domain" description="Acetophenone carboxylase-like C-terminal" evidence="1">
    <location>
        <begin position="70"/>
        <end position="118"/>
    </location>
</feature>